<dbReference type="PROSITE" id="PS51257">
    <property type="entry name" value="PROKAR_LIPOPROTEIN"/>
    <property type="match status" value="1"/>
</dbReference>
<evidence type="ECO:0000313" key="2">
    <source>
        <dbReference type="Proteomes" id="UP000249046"/>
    </source>
</evidence>
<evidence type="ECO:0008006" key="3">
    <source>
        <dbReference type="Google" id="ProtNLM"/>
    </source>
</evidence>
<proteinExistence type="predicted"/>
<accession>A0A2W5K1A7</accession>
<evidence type="ECO:0000313" key="1">
    <source>
        <dbReference type="EMBL" id="PZQ09739.1"/>
    </source>
</evidence>
<organism evidence="1 2">
    <name type="scientific">Rhodanobacter denitrificans</name>
    <dbReference type="NCBI Taxonomy" id="666685"/>
    <lineage>
        <taxon>Bacteria</taxon>
        <taxon>Pseudomonadati</taxon>
        <taxon>Pseudomonadota</taxon>
        <taxon>Gammaproteobacteria</taxon>
        <taxon>Lysobacterales</taxon>
        <taxon>Rhodanobacteraceae</taxon>
        <taxon>Rhodanobacter</taxon>
    </lineage>
</organism>
<dbReference type="SUPFAM" id="SSF117070">
    <property type="entry name" value="LEA14-like"/>
    <property type="match status" value="1"/>
</dbReference>
<gene>
    <name evidence="1" type="ORF">DI564_17295</name>
</gene>
<comment type="caution">
    <text evidence="1">The sequence shown here is derived from an EMBL/GenBank/DDBJ whole genome shotgun (WGS) entry which is preliminary data.</text>
</comment>
<dbReference type="EMBL" id="QFPO01000025">
    <property type="protein sequence ID" value="PZQ09739.1"/>
    <property type="molecule type" value="Genomic_DNA"/>
</dbReference>
<sequence>MFPRESRRTLIVAAAAALLLAGCGSGPVKRINPPTASIQQLVVDGSGTWRLTLRIQNFSTVPMVFGRLDATVKIDGTEVGTLALPLGIDVVGNSAEVVEATLPVSARLPTGDFAYELTGHIDVTDPKKVYPFDRSSRLTPVPGLPGTWR</sequence>
<name>A0A2W5K1A7_9GAMM</name>
<dbReference type="AlphaFoldDB" id="A0A2W5K1A7"/>
<dbReference type="Proteomes" id="UP000249046">
    <property type="component" value="Unassembled WGS sequence"/>
</dbReference>
<protein>
    <recommendedName>
        <fullName evidence="3">Late embryogenesis abundant protein LEA-2 subgroup domain-containing protein</fullName>
    </recommendedName>
</protein>
<reference evidence="1 2" key="1">
    <citation type="submission" date="2017-08" db="EMBL/GenBank/DDBJ databases">
        <title>Infants hospitalized years apart are colonized by the same room-sourced microbial strains.</title>
        <authorList>
            <person name="Brooks B."/>
            <person name="Olm M.R."/>
            <person name="Firek B.A."/>
            <person name="Baker R."/>
            <person name="Thomas B.C."/>
            <person name="Morowitz M.J."/>
            <person name="Banfield J.F."/>
        </authorList>
    </citation>
    <scope>NUCLEOTIDE SEQUENCE [LARGE SCALE GENOMIC DNA]</scope>
    <source>
        <strain evidence="1">S2_005_003_R2_42</strain>
    </source>
</reference>
<dbReference type="Gene3D" id="2.60.40.1820">
    <property type="match status" value="1"/>
</dbReference>